<feature type="compositionally biased region" description="Polar residues" evidence="1">
    <location>
        <begin position="207"/>
        <end position="222"/>
    </location>
</feature>
<name>A0A427YB27_9TREE</name>
<organism evidence="2 3">
    <name type="scientific">Apiotrichum porosum</name>
    <dbReference type="NCBI Taxonomy" id="105984"/>
    <lineage>
        <taxon>Eukaryota</taxon>
        <taxon>Fungi</taxon>
        <taxon>Dikarya</taxon>
        <taxon>Basidiomycota</taxon>
        <taxon>Agaricomycotina</taxon>
        <taxon>Tremellomycetes</taxon>
        <taxon>Trichosporonales</taxon>
        <taxon>Trichosporonaceae</taxon>
        <taxon>Apiotrichum</taxon>
    </lineage>
</organism>
<sequence>MTALYMPSSTAWGPPQHLQHRSTPDVIFPVAYSVAEAALKSGPNSPSFGQSMNCLMDAAALDSHWGGNANVASWPKVKTRRVASFAGRGRPLWEVVEHAKERREKKTPTFPASPEFESYTHDYSHSVSPIGLGLAAAIDDSTPTYKDVTILTTRSADPSPVDTIDATFAQMAGLGHGRSPRMSACDFASRSTSSSPRTPSHSRTMSDRSPSQVLRSQATPTSRRAIARMPSLAQIQAKMNRSPDVTAVRGNSRSDSMDSQDSEGPRTPTDELSSFEFAMHAHRPATPDSPAKESRLAPFLRERTNGRLNLARPKSMPPLAGDVLLDFYPTPLPVDKRHSTFPLDRPPRSAPLRQGSLPSTPQSKRYSPIRTWNSEEVTLVVTPPKAAQYEQPPTSPTESVLSTVSSVPSLPIITCTPAVEADSDEESEGDVIVFSGELEEEHDSDDDNDDIERFKIGREMLSRLSRRASDGGR</sequence>
<comment type="caution">
    <text evidence="2">The sequence shown here is derived from an EMBL/GenBank/DDBJ whole genome shotgun (WGS) entry which is preliminary data.</text>
</comment>
<evidence type="ECO:0000256" key="1">
    <source>
        <dbReference type="SAM" id="MobiDB-lite"/>
    </source>
</evidence>
<dbReference type="RefSeq" id="XP_028480484.1">
    <property type="nucleotide sequence ID" value="XM_028616627.1"/>
</dbReference>
<keyword evidence="3" id="KW-1185">Reference proteome</keyword>
<feature type="compositionally biased region" description="Low complexity" evidence="1">
    <location>
        <begin position="189"/>
        <end position="203"/>
    </location>
</feature>
<protein>
    <submittedName>
        <fullName evidence="2">Uncharacterized protein</fullName>
    </submittedName>
</protein>
<feature type="compositionally biased region" description="Polar residues" evidence="1">
    <location>
        <begin position="356"/>
        <end position="370"/>
    </location>
</feature>
<accession>A0A427YB27</accession>
<dbReference type="Proteomes" id="UP000279236">
    <property type="component" value="Unassembled WGS sequence"/>
</dbReference>
<dbReference type="AlphaFoldDB" id="A0A427YB27"/>
<feature type="compositionally biased region" description="Low complexity" evidence="1">
    <location>
        <begin position="396"/>
        <end position="405"/>
    </location>
</feature>
<proteinExistence type="predicted"/>
<feature type="region of interest" description="Disordered" evidence="1">
    <location>
        <begin position="175"/>
        <end position="270"/>
    </location>
</feature>
<feature type="region of interest" description="Disordered" evidence="1">
    <location>
        <begin position="419"/>
        <end position="453"/>
    </location>
</feature>
<dbReference type="OrthoDB" id="2573545at2759"/>
<gene>
    <name evidence="2" type="ORF">EHS24_000810</name>
</gene>
<reference evidence="2 3" key="1">
    <citation type="submission" date="2018-11" db="EMBL/GenBank/DDBJ databases">
        <title>Genome sequence of Apiotrichum porosum DSM 27194.</title>
        <authorList>
            <person name="Aliyu H."/>
            <person name="Gorte O."/>
            <person name="Ochsenreither K."/>
        </authorList>
    </citation>
    <scope>NUCLEOTIDE SEQUENCE [LARGE SCALE GENOMIC DNA]</scope>
    <source>
        <strain evidence="2 3">DSM 27194</strain>
    </source>
</reference>
<dbReference type="EMBL" id="RSCE01000001">
    <property type="protein sequence ID" value="RSH88276.1"/>
    <property type="molecule type" value="Genomic_DNA"/>
</dbReference>
<evidence type="ECO:0000313" key="3">
    <source>
        <dbReference type="Proteomes" id="UP000279236"/>
    </source>
</evidence>
<feature type="region of interest" description="Disordered" evidence="1">
    <location>
        <begin position="337"/>
        <end position="370"/>
    </location>
</feature>
<feature type="compositionally biased region" description="Polar residues" evidence="1">
    <location>
        <begin position="249"/>
        <end position="259"/>
    </location>
</feature>
<dbReference type="GeneID" id="39585353"/>
<feature type="region of interest" description="Disordered" evidence="1">
    <location>
        <begin position="386"/>
        <end position="405"/>
    </location>
</feature>
<feature type="compositionally biased region" description="Acidic residues" evidence="1">
    <location>
        <begin position="437"/>
        <end position="450"/>
    </location>
</feature>
<evidence type="ECO:0000313" key="2">
    <source>
        <dbReference type="EMBL" id="RSH88276.1"/>
    </source>
</evidence>